<accession>A0A8T4GE59</accession>
<dbReference type="Proteomes" id="UP000823588">
    <property type="component" value="Unassembled WGS sequence"/>
</dbReference>
<sequence>MVDILNSKLVLAERTEMALYLSGIVLATGAAYYLGETGDPAPVYGVIGALSFILLLTESTDHSRES</sequence>
<evidence type="ECO:0000313" key="2">
    <source>
        <dbReference type="EMBL" id="MBP1921940.1"/>
    </source>
</evidence>
<dbReference type="EMBL" id="JAGGKQ010000004">
    <property type="protein sequence ID" value="MBP1921940.1"/>
    <property type="molecule type" value="Genomic_DNA"/>
</dbReference>
<keyword evidence="1" id="KW-0812">Transmembrane</keyword>
<dbReference type="AlphaFoldDB" id="A0A8T4GE59"/>
<protein>
    <submittedName>
        <fullName evidence="2">Uncharacterized protein</fullName>
    </submittedName>
</protein>
<evidence type="ECO:0000313" key="3">
    <source>
        <dbReference type="Proteomes" id="UP000823588"/>
    </source>
</evidence>
<name>A0A8T4GE59_9EURY</name>
<evidence type="ECO:0000256" key="1">
    <source>
        <dbReference type="SAM" id="Phobius"/>
    </source>
</evidence>
<keyword evidence="3" id="KW-1185">Reference proteome</keyword>
<proteinExistence type="predicted"/>
<gene>
    <name evidence="2" type="ORF">J2751_000937</name>
</gene>
<keyword evidence="1" id="KW-1133">Transmembrane helix</keyword>
<keyword evidence="1" id="KW-0472">Membrane</keyword>
<comment type="caution">
    <text evidence="2">The sequence shown here is derived from an EMBL/GenBank/DDBJ whole genome shotgun (WGS) entry which is preliminary data.</text>
</comment>
<feature type="transmembrane region" description="Helical" evidence="1">
    <location>
        <begin position="17"/>
        <end position="35"/>
    </location>
</feature>
<reference evidence="2" key="1">
    <citation type="submission" date="2021-03" db="EMBL/GenBank/DDBJ databases">
        <title>Genomic Encyclopedia of Type Strains, Phase IV (KMG-IV): sequencing the most valuable type-strain genomes for metagenomic binning, comparative biology and taxonomic classification.</title>
        <authorList>
            <person name="Goeker M."/>
        </authorList>
    </citation>
    <scope>NUCLEOTIDE SEQUENCE</scope>
    <source>
        <strain evidence="2">DSM 23564</strain>
    </source>
</reference>
<organism evidence="2 3">
    <name type="scientific">Halorubrum alkaliphilum</name>
    <dbReference type="NCBI Taxonomy" id="261290"/>
    <lineage>
        <taxon>Archaea</taxon>
        <taxon>Methanobacteriati</taxon>
        <taxon>Methanobacteriota</taxon>
        <taxon>Stenosarchaea group</taxon>
        <taxon>Halobacteria</taxon>
        <taxon>Halobacteriales</taxon>
        <taxon>Haloferacaceae</taxon>
        <taxon>Halorubrum</taxon>
    </lineage>
</organism>
<feature type="transmembrane region" description="Helical" evidence="1">
    <location>
        <begin position="41"/>
        <end position="57"/>
    </location>
</feature>